<dbReference type="Pfam" id="PF02586">
    <property type="entry name" value="SRAP"/>
    <property type="match status" value="1"/>
</dbReference>
<dbReference type="InterPro" id="IPR003738">
    <property type="entry name" value="SRAP"/>
</dbReference>
<dbReference type="eggNOG" id="COG2135">
    <property type="taxonomic scope" value="Bacteria"/>
</dbReference>
<keyword evidence="3" id="KW-0227">DNA damage</keyword>
<keyword evidence="6" id="KW-0238">DNA-binding</keyword>
<gene>
    <name evidence="9" type="ORF">RUMHYD_02531</name>
</gene>
<evidence type="ECO:0000256" key="1">
    <source>
        <dbReference type="ARBA" id="ARBA00008136"/>
    </source>
</evidence>
<dbReference type="InterPro" id="IPR036590">
    <property type="entry name" value="SRAP-like"/>
</dbReference>
<evidence type="ECO:0000313" key="10">
    <source>
        <dbReference type="Proteomes" id="UP000003100"/>
    </source>
</evidence>
<evidence type="ECO:0000256" key="2">
    <source>
        <dbReference type="ARBA" id="ARBA00022670"/>
    </source>
</evidence>
<dbReference type="HOGENOM" id="CLU_035990_6_3_9"/>
<dbReference type="PATRIC" id="fig|476272.21.peg.661"/>
<keyword evidence="7" id="KW-0456">Lyase</keyword>
<dbReference type="GO" id="GO:0003697">
    <property type="term" value="F:single-stranded DNA binding"/>
    <property type="evidence" value="ECO:0007669"/>
    <property type="project" value="InterPro"/>
</dbReference>
<dbReference type="Proteomes" id="UP000003100">
    <property type="component" value="Unassembled WGS sequence"/>
</dbReference>
<proteinExistence type="inferred from homology"/>
<evidence type="ECO:0000256" key="6">
    <source>
        <dbReference type="ARBA" id="ARBA00023125"/>
    </source>
</evidence>
<evidence type="ECO:0000256" key="5">
    <source>
        <dbReference type="ARBA" id="ARBA00023124"/>
    </source>
</evidence>
<dbReference type="GeneID" id="86823047"/>
<dbReference type="GO" id="GO:0008233">
    <property type="term" value="F:peptidase activity"/>
    <property type="evidence" value="ECO:0007669"/>
    <property type="project" value="UniProtKB-KW"/>
</dbReference>
<evidence type="ECO:0000256" key="4">
    <source>
        <dbReference type="ARBA" id="ARBA00022801"/>
    </source>
</evidence>
<dbReference type="Gene3D" id="3.90.1680.10">
    <property type="entry name" value="SOS response associated peptidase-like"/>
    <property type="match status" value="1"/>
</dbReference>
<comment type="similarity">
    <text evidence="1 8">Belongs to the SOS response-associated peptidase family.</text>
</comment>
<dbReference type="RefSeq" id="WP_005949980.1">
    <property type="nucleotide sequence ID" value="NZ_CP136423.1"/>
</dbReference>
<dbReference type="PANTHER" id="PTHR13604">
    <property type="entry name" value="DC12-RELATED"/>
    <property type="match status" value="1"/>
</dbReference>
<dbReference type="GO" id="GO:0016829">
    <property type="term" value="F:lyase activity"/>
    <property type="evidence" value="ECO:0007669"/>
    <property type="project" value="UniProtKB-KW"/>
</dbReference>
<evidence type="ECO:0000256" key="8">
    <source>
        <dbReference type="RuleBase" id="RU364100"/>
    </source>
</evidence>
<keyword evidence="4 8" id="KW-0378">Hydrolase</keyword>
<dbReference type="AlphaFoldDB" id="C0CNT2"/>
<dbReference type="GO" id="GO:0006508">
    <property type="term" value="P:proteolysis"/>
    <property type="evidence" value="ECO:0007669"/>
    <property type="project" value="UniProtKB-KW"/>
</dbReference>
<dbReference type="SUPFAM" id="SSF143081">
    <property type="entry name" value="BB1717-like"/>
    <property type="match status" value="1"/>
</dbReference>
<keyword evidence="10" id="KW-1185">Reference proteome</keyword>
<keyword evidence="2 8" id="KW-0645">Protease</keyword>
<evidence type="ECO:0000313" key="9">
    <source>
        <dbReference type="EMBL" id="EEG48587.1"/>
    </source>
</evidence>
<reference evidence="9 10" key="1">
    <citation type="submission" date="2009-01" db="EMBL/GenBank/DDBJ databases">
        <authorList>
            <person name="Fulton L."/>
            <person name="Clifton S."/>
            <person name="Fulton B."/>
            <person name="Xu J."/>
            <person name="Minx P."/>
            <person name="Pepin K.H."/>
            <person name="Johnson M."/>
            <person name="Bhonagiri V."/>
            <person name="Nash W.E."/>
            <person name="Mardis E.R."/>
            <person name="Wilson R.K."/>
        </authorList>
    </citation>
    <scope>NUCLEOTIDE SEQUENCE [LARGE SCALE GENOMIC DNA]</scope>
    <source>
        <strain evidence="10">DSM 10507 / JCM 14656 / S5a33</strain>
    </source>
</reference>
<dbReference type="PANTHER" id="PTHR13604:SF0">
    <property type="entry name" value="ABASIC SITE PROCESSING PROTEIN HMCES"/>
    <property type="match status" value="1"/>
</dbReference>
<sequence length="193" mass="22092">MCGRYYIDDAAVKAIVTLVRSIDRDLKFGKKRDIYPSNESLALYEGMGQVEAGWMKWGYPGFQKDSLLINARAESALEKRTFAEDIQTRRCVLPAGGFYEWNSRKEKCSFWRADASVLYMAGCFHIWENKKCFVILTTEANASVAGVHSRMPLVLEPDEVKTWILDGNSVSELLKKKPTLLERSQEYEQLSLF</sequence>
<evidence type="ECO:0000256" key="3">
    <source>
        <dbReference type="ARBA" id="ARBA00022763"/>
    </source>
</evidence>
<accession>C0CNT2</accession>
<evidence type="ECO:0000256" key="7">
    <source>
        <dbReference type="ARBA" id="ARBA00023239"/>
    </source>
</evidence>
<protein>
    <recommendedName>
        <fullName evidence="8">Abasic site processing protein</fullName>
        <ecNumber evidence="8">3.4.-.-</ecNumber>
    </recommendedName>
</protein>
<dbReference type="EMBL" id="ACBZ01000137">
    <property type="protein sequence ID" value="EEG48587.1"/>
    <property type="molecule type" value="Genomic_DNA"/>
</dbReference>
<dbReference type="EC" id="3.4.-.-" evidence="8"/>
<keyword evidence="5" id="KW-0190">Covalent protein-DNA linkage</keyword>
<organism evidence="9 10">
    <name type="scientific">Blautia hydrogenotrophica (strain DSM 10507 / JCM 14656 / S5a33)</name>
    <name type="common">Ruminococcus hydrogenotrophicus</name>
    <dbReference type="NCBI Taxonomy" id="476272"/>
    <lineage>
        <taxon>Bacteria</taxon>
        <taxon>Bacillati</taxon>
        <taxon>Bacillota</taxon>
        <taxon>Clostridia</taxon>
        <taxon>Lachnospirales</taxon>
        <taxon>Lachnospiraceae</taxon>
        <taxon>Blautia</taxon>
    </lineage>
</organism>
<dbReference type="GO" id="GO:0106300">
    <property type="term" value="P:protein-DNA covalent cross-linking repair"/>
    <property type="evidence" value="ECO:0007669"/>
    <property type="project" value="InterPro"/>
</dbReference>
<name>C0CNT2_BLAHS</name>
<reference evidence="9 10" key="2">
    <citation type="submission" date="2009-02" db="EMBL/GenBank/DDBJ databases">
        <title>Draft genome sequence of Blautia hydrogenotrophica DSM 10507 (Ruminococcus hydrogenotrophicus DSM 10507).</title>
        <authorList>
            <person name="Sudarsanam P."/>
            <person name="Ley R."/>
            <person name="Guruge J."/>
            <person name="Turnbaugh P.J."/>
            <person name="Mahowald M."/>
            <person name="Liep D."/>
            <person name="Gordon J."/>
        </authorList>
    </citation>
    <scope>NUCLEOTIDE SEQUENCE [LARGE SCALE GENOMIC DNA]</scope>
    <source>
        <strain evidence="10">DSM 10507 / JCM 14656 / S5a33</strain>
    </source>
</reference>
<comment type="caution">
    <text evidence="9">The sequence shown here is derived from an EMBL/GenBank/DDBJ whole genome shotgun (WGS) entry which is preliminary data.</text>
</comment>